<comment type="caution">
    <text evidence="1">The sequence shown here is derived from an EMBL/GenBank/DDBJ whole genome shotgun (WGS) entry which is preliminary data.</text>
</comment>
<reference evidence="2" key="1">
    <citation type="journal article" date="2019" name="Int. J. Syst. Evol. Microbiol.">
        <title>The Global Catalogue of Microorganisms (GCM) 10K type strain sequencing project: providing services to taxonomists for standard genome sequencing and annotation.</title>
        <authorList>
            <consortium name="The Broad Institute Genomics Platform"/>
            <consortium name="The Broad Institute Genome Sequencing Center for Infectious Disease"/>
            <person name="Wu L."/>
            <person name="Ma J."/>
        </authorList>
    </citation>
    <scope>NUCLEOTIDE SEQUENCE [LARGE SCALE GENOMIC DNA]</scope>
    <source>
        <strain evidence="2">CGMCC 4.7645</strain>
    </source>
</reference>
<keyword evidence="2" id="KW-1185">Reference proteome</keyword>
<dbReference type="Proteomes" id="UP001597417">
    <property type="component" value="Unassembled WGS sequence"/>
</dbReference>
<proteinExistence type="predicted"/>
<name>A0ABW5FLE9_9PSEU</name>
<evidence type="ECO:0000313" key="1">
    <source>
        <dbReference type="EMBL" id="MFD2415107.1"/>
    </source>
</evidence>
<dbReference type="EMBL" id="JBHUKR010000004">
    <property type="protein sequence ID" value="MFD2415107.1"/>
    <property type="molecule type" value="Genomic_DNA"/>
</dbReference>
<sequence length="232" mass="25424">MTGDLDAAGAELRRQLGAYPGNPQPVVELIATVVQGSPGSDGLYRTRADDSTVQQYLDEARRLQGMLLLNIQPGHAEFLEEVRAYEHWLTQPDIGIALDPEWAVDPGVKPGQAYGHIDGSKLDAISSYLSELVARHSLPTKMLAYHQVAASVVRSEDDLRPHSGVYPVKIVDGIGSRDLKLDTWNVVMRTKPAHVAAGFKLFYDEDTRGGSVLMRPDEVMALTPAPSYVVYE</sequence>
<evidence type="ECO:0000313" key="2">
    <source>
        <dbReference type="Proteomes" id="UP001597417"/>
    </source>
</evidence>
<accession>A0ABW5FLE9</accession>
<evidence type="ECO:0008006" key="3">
    <source>
        <dbReference type="Google" id="ProtNLM"/>
    </source>
</evidence>
<dbReference type="RefSeq" id="WP_378260614.1">
    <property type="nucleotide sequence ID" value="NZ_JBHUKR010000004.1"/>
</dbReference>
<protein>
    <recommendedName>
        <fullName evidence="3">Lipoprotein</fullName>
    </recommendedName>
</protein>
<organism evidence="1 2">
    <name type="scientific">Amycolatopsis pigmentata</name>
    <dbReference type="NCBI Taxonomy" id="450801"/>
    <lineage>
        <taxon>Bacteria</taxon>
        <taxon>Bacillati</taxon>
        <taxon>Actinomycetota</taxon>
        <taxon>Actinomycetes</taxon>
        <taxon>Pseudonocardiales</taxon>
        <taxon>Pseudonocardiaceae</taxon>
        <taxon>Amycolatopsis</taxon>
    </lineage>
</organism>
<gene>
    <name evidence="1" type="ORF">ACFSXZ_02080</name>
</gene>